<dbReference type="PROSITE" id="PS51257">
    <property type="entry name" value="PROKAR_LIPOPROTEIN"/>
    <property type="match status" value="1"/>
</dbReference>
<sequence>MFAIRSAVIPVLASFLFAGCTHLPATQPVKPEVLSALQPVEVKVGINQPELYAAFVRSTAGASGAAACAAVPGFGILLAAACGGAFGAVDASVNAARAKAAEESVRPLKDELVDVSFDQLMRESITQSLQTVPGMQLESVAITKTVTTDAYEKTFKASKSNSVMFINLDYHLSTDFSTLEVSARGLIYPRGATARKAAKLPTSISTTPSEPALALQNATYRSNIIYRAKHPAAGDDATKNIAAWKADNARFLKMALQDGIAQSTALLAADLQSKHPVYAPATAKVDVPPGLKANLVSQGNTGKLLRYPDGSLYFDAALANVVAAAPPAVAAAPAAPATVAAADTASAAAVPTAQPATDTAAK</sequence>
<dbReference type="EMBL" id="RXFT01000003">
    <property type="protein sequence ID" value="RUR67301.1"/>
    <property type="molecule type" value="Genomic_DNA"/>
</dbReference>
<name>A0A433MGY4_9BURK</name>
<comment type="caution">
    <text evidence="2">The sequence shown here is derived from an EMBL/GenBank/DDBJ whole genome shotgun (WGS) entry which is preliminary data.</text>
</comment>
<gene>
    <name evidence="2" type="ORF">EJP67_09525</name>
</gene>
<feature type="chain" id="PRO_5019417476" evidence="1">
    <location>
        <begin position="19"/>
        <end position="362"/>
    </location>
</feature>
<dbReference type="AlphaFoldDB" id="A0A433MGY4"/>
<keyword evidence="1" id="KW-0732">Signal</keyword>
<protein>
    <submittedName>
        <fullName evidence="2">Uncharacterized protein</fullName>
    </submittedName>
</protein>
<evidence type="ECO:0000256" key="1">
    <source>
        <dbReference type="SAM" id="SignalP"/>
    </source>
</evidence>
<evidence type="ECO:0000313" key="3">
    <source>
        <dbReference type="Proteomes" id="UP000281118"/>
    </source>
</evidence>
<organism evidence="2 3">
    <name type="scientific">Variovorax guangxiensis</name>
    <dbReference type="NCBI Taxonomy" id="1775474"/>
    <lineage>
        <taxon>Bacteria</taxon>
        <taxon>Pseudomonadati</taxon>
        <taxon>Pseudomonadota</taxon>
        <taxon>Betaproteobacteria</taxon>
        <taxon>Burkholderiales</taxon>
        <taxon>Comamonadaceae</taxon>
        <taxon>Variovorax</taxon>
    </lineage>
</organism>
<dbReference type="Proteomes" id="UP000281118">
    <property type="component" value="Unassembled WGS sequence"/>
</dbReference>
<dbReference type="OrthoDB" id="8848056at2"/>
<reference evidence="2 3" key="1">
    <citation type="submission" date="2018-12" db="EMBL/GenBank/DDBJ databases">
        <title>The genome sequences of Variovorax guangxiensis DSM 27352.</title>
        <authorList>
            <person name="Gao J."/>
            <person name="Sun J."/>
        </authorList>
    </citation>
    <scope>NUCLEOTIDE SEQUENCE [LARGE SCALE GENOMIC DNA]</scope>
    <source>
        <strain evidence="2 3">DSM 27352</strain>
    </source>
</reference>
<proteinExistence type="predicted"/>
<feature type="signal peptide" evidence="1">
    <location>
        <begin position="1"/>
        <end position="18"/>
    </location>
</feature>
<evidence type="ECO:0000313" key="2">
    <source>
        <dbReference type="EMBL" id="RUR67301.1"/>
    </source>
</evidence>
<accession>A0A433MGY4</accession>